<protein>
    <submittedName>
        <fullName evidence="1">Uncharacterized protein</fullName>
    </submittedName>
</protein>
<dbReference type="AlphaFoldDB" id="A0A2T5MB08"/>
<accession>A0A2T5MB08</accession>
<organism evidence="1 2">
    <name type="scientific">Stenotrophobium rhamnosiphilum</name>
    <dbReference type="NCBI Taxonomy" id="2029166"/>
    <lineage>
        <taxon>Bacteria</taxon>
        <taxon>Pseudomonadati</taxon>
        <taxon>Pseudomonadota</taxon>
        <taxon>Gammaproteobacteria</taxon>
        <taxon>Nevskiales</taxon>
        <taxon>Nevskiaceae</taxon>
        <taxon>Stenotrophobium</taxon>
    </lineage>
</organism>
<keyword evidence="2" id="KW-1185">Reference proteome</keyword>
<gene>
    <name evidence="1" type="ORF">CJD38_18295</name>
</gene>
<proteinExistence type="predicted"/>
<comment type="caution">
    <text evidence="1">The sequence shown here is derived from an EMBL/GenBank/DDBJ whole genome shotgun (WGS) entry which is preliminary data.</text>
</comment>
<evidence type="ECO:0000313" key="2">
    <source>
        <dbReference type="Proteomes" id="UP000244248"/>
    </source>
</evidence>
<dbReference type="Proteomes" id="UP000244248">
    <property type="component" value="Unassembled WGS sequence"/>
</dbReference>
<name>A0A2T5MB08_9GAMM</name>
<dbReference type="RefSeq" id="WP_107941935.1">
    <property type="nucleotide sequence ID" value="NZ_QANS01000020.1"/>
</dbReference>
<evidence type="ECO:0000313" key="1">
    <source>
        <dbReference type="EMBL" id="PTU27697.1"/>
    </source>
</evidence>
<reference evidence="1 2" key="1">
    <citation type="submission" date="2018-04" db="EMBL/GenBank/DDBJ databases">
        <title>Novel species isolated from glacier.</title>
        <authorList>
            <person name="Liu Q."/>
            <person name="Xin Y.-H."/>
        </authorList>
    </citation>
    <scope>NUCLEOTIDE SEQUENCE [LARGE SCALE GENOMIC DNA]</scope>
    <source>
        <strain evidence="1 2">GT1R17</strain>
    </source>
</reference>
<sequence length="84" mass="9503">MNAWNKLLIALDQALGFPNKVESRISKKVEGFDRKTNEHVFQLEYRVRVNRGAAQQAPAKPAPNLTKDQTSNVLRTLLAMNENP</sequence>
<dbReference type="EMBL" id="QANS01000020">
    <property type="protein sequence ID" value="PTU27697.1"/>
    <property type="molecule type" value="Genomic_DNA"/>
</dbReference>